<evidence type="ECO:0000256" key="6">
    <source>
        <dbReference type="ARBA" id="ARBA00022763"/>
    </source>
</evidence>
<organism evidence="15 16">
    <name type="scientific">Pristionchus entomophagus</name>
    <dbReference type="NCBI Taxonomy" id="358040"/>
    <lineage>
        <taxon>Eukaryota</taxon>
        <taxon>Metazoa</taxon>
        <taxon>Ecdysozoa</taxon>
        <taxon>Nematoda</taxon>
        <taxon>Chromadorea</taxon>
        <taxon>Rhabditida</taxon>
        <taxon>Rhabditina</taxon>
        <taxon>Diplogasteromorpha</taxon>
        <taxon>Diplogasteroidea</taxon>
        <taxon>Neodiplogasteridae</taxon>
        <taxon>Pristionchus</taxon>
    </lineage>
</organism>
<dbReference type="InterPro" id="IPR027417">
    <property type="entry name" value="P-loop_NTPase"/>
</dbReference>
<evidence type="ECO:0000256" key="11">
    <source>
        <dbReference type="ARBA" id="ARBA00023242"/>
    </source>
</evidence>
<feature type="coiled-coil region" evidence="12">
    <location>
        <begin position="346"/>
        <end position="477"/>
    </location>
</feature>
<feature type="compositionally biased region" description="Basic and acidic residues" evidence="13">
    <location>
        <begin position="1006"/>
        <end position="1016"/>
    </location>
</feature>
<keyword evidence="10" id="KW-0234">DNA repair</keyword>
<keyword evidence="6" id="KW-0227">DNA damage</keyword>
<evidence type="ECO:0000256" key="1">
    <source>
        <dbReference type="ARBA" id="ARBA00004123"/>
    </source>
</evidence>
<dbReference type="GO" id="GO:0005634">
    <property type="term" value="C:nucleus"/>
    <property type="evidence" value="ECO:0007669"/>
    <property type="project" value="UniProtKB-SubCell"/>
</dbReference>
<accession>A0AAV5ST29</accession>
<dbReference type="GO" id="GO:0003697">
    <property type="term" value="F:single-stranded DNA binding"/>
    <property type="evidence" value="ECO:0007669"/>
    <property type="project" value="TreeGrafter"/>
</dbReference>
<dbReference type="SUPFAM" id="SSF75553">
    <property type="entry name" value="Smc hinge domain"/>
    <property type="match status" value="1"/>
</dbReference>
<dbReference type="Gene3D" id="1.10.287.2610">
    <property type="match status" value="1"/>
</dbReference>
<feature type="region of interest" description="Disordered" evidence="13">
    <location>
        <begin position="1"/>
        <end position="24"/>
    </location>
</feature>
<dbReference type="PANTHER" id="PTHR19306">
    <property type="entry name" value="STRUCTURAL MAINTENANCE OF CHROMOSOMES 5,6 SMC5, SMC6"/>
    <property type="match status" value="1"/>
</dbReference>
<keyword evidence="16" id="KW-1185">Reference proteome</keyword>
<dbReference type="GO" id="GO:0003684">
    <property type="term" value="F:damaged DNA binding"/>
    <property type="evidence" value="ECO:0007669"/>
    <property type="project" value="TreeGrafter"/>
</dbReference>
<dbReference type="Gene3D" id="3.40.50.300">
    <property type="entry name" value="P-loop containing nucleotide triphosphate hydrolases"/>
    <property type="match status" value="2"/>
</dbReference>
<dbReference type="InterPro" id="IPR038729">
    <property type="entry name" value="Rad50/SbcC_AAA"/>
</dbReference>
<dbReference type="GO" id="GO:0035861">
    <property type="term" value="C:site of double-strand break"/>
    <property type="evidence" value="ECO:0007669"/>
    <property type="project" value="TreeGrafter"/>
</dbReference>
<protein>
    <recommendedName>
        <fullName evidence="14">Rad50/SbcC-type AAA domain-containing protein</fullName>
    </recommendedName>
</protein>
<evidence type="ECO:0000256" key="7">
    <source>
        <dbReference type="ARBA" id="ARBA00022840"/>
    </source>
</evidence>
<evidence type="ECO:0000256" key="8">
    <source>
        <dbReference type="ARBA" id="ARBA00023054"/>
    </source>
</evidence>
<reference evidence="15" key="1">
    <citation type="submission" date="2023-10" db="EMBL/GenBank/DDBJ databases">
        <title>Genome assembly of Pristionchus species.</title>
        <authorList>
            <person name="Yoshida K."/>
            <person name="Sommer R.J."/>
        </authorList>
    </citation>
    <scope>NUCLEOTIDE SEQUENCE</scope>
    <source>
        <strain evidence="15">RS0144</strain>
    </source>
</reference>
<dbReference type="GO" id="GO:0051276">
    <property type="term" value="P:chromosome organization"/>
    <property type="evidence" value="ECO:0007669"/>
    <property type="project" value="InterPro"/>
</dbReference>
<proteinExistence type="inferred from homology"/>
<feature type="domain" description="Rad50/SbcC-type AAA" evidence="14">
    <location>
        <begin position="49"/>
        <end position="254"/>
    </location>
</feature>
<sequence>LQMTSRFARKRKSNEENEGPKELKPNQILAKKWREEAEITQISGRVKCIELENFMCHEKLIVEFDLENNNCFYIGGPNGSGKSALFAAMNIGLGGRGNHNDRGNAVKNYIKDGRRSAKIRITLTNTGQSSHPSYGEYSIVERTINQTCSTYVLKSYVNGKEVRVSTRKADLDKLMNRYGIQLVNPIFWMSQDRSRHFLQQMKPEKLYEIFMFATELDSTREYYKQLDQAVFDIGRVIIGFNKSFNDKKMEIKKLAEHRSQMVKIDEREHAISVMGWYLLWFPLRDVLADLEELERKKAEVLAGNADLKQRMDLNRRERAGEQEKTEALNNSIGTITDASAAESAALRDADAKRKQIESEIKGVNESIQESKTEEKRDERQIKEIEGEIKKREDALMTNGKANEKMRMERRLREIDTEMDELEENVKKGKNKMDVLKAETMEKQKEDDRIKTEKYQCERNMKRAVDDLQESAAVAKNELARFGQYIPNIVSTIKQNASRFEFEPLGPIGRYVSVREEEWTLAIETAIGKNLELFVIHSQKDRQLLFDLCRQMNVPCPNVIVTNFRVPPHDTRRNEPPHGIPTVERMIDFSHPVIRNALIDVAKIESIMLIDSDEEAREILDGRCPLNVFKAFTRTGGSGSGKNSQGGVYRFYPHLDRNATARLLMKKRTYDAKQLNYIIDTEKAKLKELETGYQKVKSVMDELGRAKMQIGKKLGDMETRKNTIGTEKRQVTRKLEGMADDETEDSSINSLKDSIAEIRKIIMRNREEREEFIKTSTAMEEKLKEAKAAVKEAQRRVDDAQSGSGPLENELRKVRAKIDQLDATYEKFMANQRKLTAQNDSFHRQYVELDKRKEKANETAELRKSPEFLTKFAATGGKPAEFDDPPDFSVMPSTEEAQRMYDDKVMEVNAAKKALNAINYDESKYRNMVNEYNHHSKTFKKLKKVFKLLELQKQDREEKFPIIRQAVTMRLKNSFYKLMNMRNFRGILRVKNGEKVIEITVEKNGETRERERMRGYEDSDYDDEEEEEEEERNPTQDLKGLSGGERSYTTACFIMSLWEIMEAPFRCMDEFDVFMDMVNRKVVMELLVKLATEQFAHNQFIFFTPQGIRELGKRDKVQIFEMPKVRD</sequence>
<dbReference type="Proteomes" id="UP001432027">
    <property type="component" value="Unassembled WGS sequence"/>
</dbReference>
<keyword evidence="11" id="KW-0539">Nucleus</keyword>
<evidence type="ECO:0000313" key="15">
    <source>
        <dbReference type="EMBL" id="GMS84524.1"/>
    </source>
</evidence>
<keyword evidence="5" id="KW-0547">Nucleotide-binding</keyword>
<gene>
    <name evidence="15" type="ORF">PENTCL1PPCAC_6699</name>
</gene>
<dbReference type="Pfam" id="PF13476">
    <property type="entry name" value="AAA_23"/>
    <property type="match status" value="1"/>
</dbReference>
<dbReference type="GO" id="GO:0000724">
    <property type="term" value="P:double-strand break repair via homologous recombination"/>
    <property type="evidence" value="ECO:0007669"/>
    <property type="project" value="TreeGrafter"/>
</dbReference>
<evidence type="ECO:0000256" key="4">
    <source>
        <dbReference type="ARBA" id="ARBA00022454"/>
    </source>
</evidence>
<dbReference type="SUPFAM" id="SSF52540">
    <property type="entry name" value="P-loop containing nucleoside triphosphate hydrolases"/>
    <property type="match status" value="2"/>
</dbReference>
<comment type="caution">
    <text evidence="15">The sequence shown here is derived from an EMBL/GenBank/DDBJ whole genome shotgun (WGS) entry which is preliminary data.</text>
</comment>
<evidence type="ECO:0000256" key="10">
    <source>
        <dbReference type="ARBA" id="ARBA00023204"/>
    </source>
</evidence>
<evidence type="ECO:0000256" key="5">
    <source>
        <dbReference type="ARBA" id="ARBA00022741"/>
    </source>
</evidence>
<dbReference type="PANTHER" id="PTHR19306:SF6">
    <property type="entry name" value="STRUCTURAL MAINTENANCE OF CHROMOSOMES PROTEIN 6"/>
    <property type="match status" value="1"/>
</dbReference>
<dbReference type="InterPro" id="IPR036277">
    <property type="entry name" value="SMC_hinge_sf"/>
</dbReference>
<evidence type="ECO:0000256" key="3">
    <source>
        <dbReference type="ARBA" id="ARBA00006793"/>
    </source>
</evidence>
<keyword evidence="4" id="KW-0158">Chromosome</keyword>
<keyword evidence="7" id="KW-0067">ATP-binding</keyword>
<dbReference type="EMBL" id="BTSX01000002">
    <property type="protein sequence ID" value="GMS84524.1"/>
    <property type="molecule type" value="Genomic_DNA"/>
</dbReference>
<feature type="region of interest" description="Disordered" evidence="13">
    <location>
        <begin position="1006"/>
        <end position="1042"/>
    </location>
</feature>
<evidence type="ECO:0000256" key="13">
    <source>
        <dbReference type="SAM" id="MobiDB-lite"/>
    </source>
</evidence>
<feature type="non-terminal residue" evidence="15">
    <location>
        <position position="1"/>
    </location>
</feature>
<keyword evidence="9" id="KW-0233">DNA recombination</keyword>
<dbReference type="GO" id="GO:0005524">
    <property type="term" value="F:ATP binding"/>
    <property type="evidence" value="ECO:0007669"/>
    <property type="project" value="UniProtKB-KW"/>
</dbReference>
<feature type="coiled-coil region" evidence="12">
    <location>
        <begin position="283"/>
        <end position="310"/>
    </location>
</feature>
<evidence type="ECO:0000313" key="16">
    <source>
        <dbReference type="Proteomes" id="UP001432027"/>
    </source>
</evidence>
<evidence type="ECO:0000256" key="2">
    <source>
        <dbReference type="ARBA" id="ARBA00004286"/>
    </source>
</evidence>
<feature type="compositionally biased region" description="Acidic residues" evidence="13">
    <location>
        <begin position="1017"/>
        <end position="1030"/>
    </location>
</feature>
<dbReference type="GO" id="GO:0016887">
    <property type="term" value="F:ATP hydrolysis activity"/>
    <property type="evidence" value="ECO:0007669"/>
    <property type="project" value="InterPro"/>
</dbReference>
<dbReference type="GO" id="GO:0030915">
    <property type="term" value="C:Smc5-Smc6 complex"/>
    <property type="evidence" value="ECO:0007669"/>
    <property type="project" value="TreeGrafter"/>
</dbReference>
<feature type="coiled-coil region" evidence="12">
    <location>
        <begin position="768"/>
        <end position="830"/>
    </location>
</feature>
<evidence type="ECO:0000256" key="9">
    <source>
        <dbReference type="ARBA" id="ARBA00023172"/>
    </source>
</evidence>
<keyword evidence="8 12" id="KW-0175">Coiled coil</keyword>
<name>A0AAV5ST29_9BILA</name>
<dbReference type="AlphaFoldDB" id="A0AAV5ST29"/>
<feature type="compositionally biased region" description="Basic and acidic residues" evidence="13">
    <location>
        <begin position="13"/>
        <end position="24"/>
    </location>
</feature>
<evidence type="ECO:0000259" key="14">
    <source>
        <dbReference type="Pfam" id="PF13476"/>
    </source>
</evidence>
<comment type="similarity">
    <text evidence="3">Belongs to the SMC family. SMC6 subfamily.</text>
</comment>
<evidence type="ECO:0000256" key="12">
    <source>
        <dbReference type="SAM" id="Coils"/>
    </source>
</evidence>
<comment type="subcellular location">
    <subcellularLocation>
        <location evidence="2">Chromosome</location>
    </subcellularLocation>
    <subcellularLocation>
        <location evidence="1">Nucleus</location>
    </subcellularLocation>
</comment>